<keyword evidence="2" id="KW-0813">Transport</keyword>
<dbReference type="InterPro" id="IPR050721">
    <property type="entry name" value="Trk_Ktr_HKT_K-transport"/>
</dbReference>
<evidence type="ECO:0000313" key="9">
    <source>
        <dbReference type="EMBL" id="KXA16679.1"/>
    </source>
</evidence>
<keyword evidence="10" id="KW-1185">Reference proteome</keyword>
<dbReference type="PANTHER" id="PTHR43833">
    <property type="entry name" value="POTASSIUM CHANNEL PROTEIN 2-RELATED-RELATED"/>
    <property type="match status" value="1"/>
</dbReference>
<dbReference type="GO" id="GO:0005886">
    <property type="term" value="C:plasma membrane"/>
    <property type="evidence" value="ECO:0007669"/>
    <property type="project" value="InterPro"/>
</dbReference>
<feature type="domain" description="RCK N-terminal" evidence="7">
    <location>
        <begin position="1"/>
        <end position="120"/>
    </location>
</feature>
<gene>
    <name evidence="9" type="ORF">HMPREF3206_00231</name>
</gene>
<dbReference type="PANTHER" id="PTHR43833:SF5">
    <property type="entry name" value="TRK SYSTEM POTASSIUM UPTAKE PROTEIN TRKA"/>
    <property type="match status" value="1"/>
</dbReference>
<evidence type="ECO:0000259" key="8">
    <source>
        <dbReference type="PROSITE" id="PS51202"/>
    </source>
</evidence>
<dbReference type="PROSITE" id="PS51201">
    <property type="entry name" value="RCK_N"/>
    <property type="match status" value="2"/>
</dbReference>
<dbReference type="GO" id="GO:0015079">
    <property type="term" value="F:potassium ion transmembrane transporter activity"/>
    <property type="evidence" value="ECO:0007669"/>
    <property type="project" value="InterPro"/>
</dbReference>
<dbReference type="AlphaFoldDB" id="A0A133NK67"/>
<feature type="domain" description="RCK C-terminal" evidence="8">
    <location>
        <begin position="140"/>
        <end position="223"/>
    </location>
</feature>
<keyword evidence="5" id="KW-0520">NAD</keyword>
<dbReference type="Pfam" id="PF02254">
    <property type="entry name" value="TrkA_N"/>
    <property type="match status" value="2"/>
</dbReference>
<dbReference type="NCBIfam" id="NF007033">
    <property type="entry name" value="PRK09496.1-5"/>
    <property type="match status" value="1"/>
</dbReference>
<sequence length="452" mass="50848">MKIIIVGAGKVGELLCNDLSNEGNDITLIEENQKVLDQVLASSDIMGLVGNGANCEILKEANIEKADIFIAVTQSDEINIISSVMAKKLGAKYTIARVRNPEYSSQIQFMSDSLGIDRMLNPESEAAFFILKNLEFPKALNVESFSGNTVNMLEVLIEENSYLDHLKLIDFKNHYFKSILVCIVKRNQEVHIPTGNFILQAGDRIYVTGIQAELSEFYKSLGHSEEKIKSVAIIGAGRITYYLTSLLLEQKMNLKIFEINEEKANLLSETYENANVVWGDGTDSTLLEEEQFSSYDACISLTGIDEENVILSMYANKVGIKKTITKINNSSLFHLLDFSELQTIVTPKKLIADYIIKTVRSFINSENEENIETLYRLAENRVEAIEFKVPEDSDVINIPLKNLNIKDNLLIAYIIRNNQAIFPGGMDIILPEDRVIIVTTEKYLNHVNKILK</sequence>
<evidence type="ECO:0000313" key="10">
    <source>
        <dbReference type="Proteomes" id="UP000070617"/>
    </source>
</evidence>
<keyword evidence="6" id="KW-0406">Ion transport</keyword>
<evidence type="ECO:0000256" key="4">
    <source>
        <dbReference type="ARBA" id="ARBA00022958"/>
    </source>
</evidence>
<evidence type="ECO:0000256" key="2">
    <source>
        <dbReference type="ARBA" id="ARBA00022448"/>
    </source>
</evidence>
<accession>A0A133NK67</accession>
<keyword evidence="3" id="KW-0633">Potassium transport</keyword>
<dbReference type="InterPro" id="IPR036291">
    <property type="entry name" value="NAD(P)-bd_dom_sf"/>
</dbReference>
<evidence type="ECO:0000259" key="7">
    <source>
        <dbReference type="PROSITE" id="PS51201"/>
    </source>
</evidence>
<protein>
    <recommendedName>
        <fullName evidence="1">Trk system potassium uptake protein TrkA</fullName>
    </recommendedName>
</protein>
<dbReference type="Gene3D" id="3.30.70.1450">
    <property type="entry name" value="Regulator of K+ conductance, C-terminal domain"/>
    <property type="match status" value="2"/>
</dbReference>
<proteinExistence type="predicted"/>
<dbReference type="SUPFAM" id="SSF116726">
    <property type="entry name" value="TrkA C-terminal domain-like"/>
    <property type="match status" value="2"/>
</dbReference>
<dbReference type="InterPro" id="IPR003148">
    <property type="entry name" value="RCK_N"/>
</dbReference>
<dbReference type="InterPro" id="IPR006036">
    <property type="entry name" value="K_uptake_TrkA"/>
</dbReference>
<dbReference type="RefSeq" id="WP_060793319.1">
    <property type="nucleotide sequence ID" value="NZ_KQ956513.1"/>
</dbReference>
<dbReference type="EMBL" id="LRPX01000007">
    <property type="protein sequence ID" value="KXA16679.1"/>
    <property type="molecule type" value="Genomic_DNA"/>
</dbReference>
<feature type="domain" description="RCK C-terminal" evidence="8">
    <location>
        <begin position="372"/>
        <end position="452"/>
    </location>
</feature>
<keyword evidence="4" id="KW-0630">Potassium</keyword>
<dbReference type="InterPro" id="IPR036721">
    <property type="entry name" value="RCK_C_sf"/>
</dbReference>
<comment type="caution">
    <text evidence="9">The sequence shown here is derived from an EMBL/GenBank/DDBJ whole genome shotgun (WGS) entry which is preliminary data.</text>
</comment>
<name>A0A133NK67_9FUSO</name>
<reference evidence="10" key="1">
    <citation type="submission" date="2016-01" db="EMBL/GenBank/DDBJ databases">
        <authorList>
            <person name="Mitreva M."/>
            <person name="Pepin K.H."/>
            <person name="Mihindukulasuriya K.A."/>
            <person name="Fulton R."/>
            <person name="Fronick C."/>
            <person name="O'Laughlin M."/>
            <person name="Miner T."/>
            <person name="Herter B."/>
            <person name="Rosa B.A."/>
            <person name="Cordes M."/>
            <person name="Tomlinson C."/>
            <person name="Wollam A."/>
            <person name="Palsikar V.B."/>
            <person name="Mardis E.R."/>
            <person name="Wilson R.K."/>
        </authorList>
    </citation>
    <scope>NUCLEOTIDE SEQUENCE [LARGE SCALE GENOMIC DNA]</scope>
    <source>
        <strain evidence="10">CMW8396</strain>
    </source>
</reference>
<dbReference type="InterPro" id="IPR006037">
    <property type="entry name" value="RCK_C"/>
</dbReference>
<evidence type="ECO:0000256" key="1">
    <source>
        <dbReference type="ARBA" id="ARBA00017378"/>
    </source>
</evidence>
<dbReference type="Proteomes" id="UP000070617">
    <property type="component" value="Unassembled WGS sequence"/>
</dbReference>
<dbReference type="STRING" id="134605.HMPREF3206_00231"/>
<dbReference type="PRINTS" id="PR00335">
    <property type="entry name" value="KUPTAKETRKA"/>
</dbReference>
<feature type="domain" description="RCK N-terminal" evidence="7">
    <location>
        <begin position="228"/>
        <end position="356"/>
    </location>
</feature>
<dbReference type="PATRIC" id="fig|134605.3.peg.233"/>
<dbReference type="Pfam" id="PF02080">
    <property type="entry name" value="TrkA_C"/>
    <property type="match status" value="2"/>
</dbReference>
<dbReference type="NCBIfam" id="NF007039">
    <property type="entry name" value="PRK09496.3-2"/>
    <property type="match status" value="1"/>
</dbReference>
<evidence type="ECO:0000256" key="3">
    <source>
        <dbReference type="ARBA" id="ARBA00022538"/>
    </source>
</evidence>
<evidence type="ECO:0000256" key="5">
    <source>
        <dbReference type="ARBA" id="ARBA00023027"/>
    </source>
</evidence>
<organism evidence="9 10">
    <name type="scientific">Fusobacterium equinum</name>
    <dbReference type="NCBI Taxonomy" id="134605"/>
    <lineage>
        <taxon>Bacteria</taxon>
        <taxon>Fusobacteriati</taxon>
        <taxon>Fusobacteriota</taxon>
        <taxon>Fusobacteriia</taxon>
        <taxon>Fusobacteriales</taxon>
        <taxon>Fusobacteriaceae</taxon>
        <taxon>Fusobacterium</taxon>
    </lineage>
</organism>
<evidence type="ECO:0000256" key="6">
    <source>
        <dbReference type="ARBA" id="ARBA00023065"/>
    </source>
</evidence>
<dbReference type="SUPFAM" id="SSF51735">
    <property type="entry name" value="NAD(P)-binding Rossmann-fold domains"/>
    <property type="match status" value="2"/>
</dbReference>
<dbReference type="Gene3D" id="3.40.50.720">
    <property type="entry name" value="NAD(P)-binding Rossmann-like Domain"/>
    <property type="match status" value="2"/>
</dbReference>
<dbReference type="PROSITE" id="PS51202">
    <property type="entry name" value="RCK_C"/>
    <property type="match status" value="2"/>
</dbReference>